<evidence type="ECO:0000256" key="1">
    <source>
        <dbReference type="SAM" id="MobiDB-lite"/>
    </source>
</evidence>
<evidence type="ECO:0000313" key="3">
    <source>
        <dbReference type="Proteomes" id="UP000728185"/>
    </source>
</evidence>
<feature type="compositionally biased region" description="Acidic residues" evidence="1">
    <location>
        <begin position="385"/>
        <end position="395"/>
    </location>
</feature>
<comment type="caution">
    <text evidence="2">The sequence shown here is derived from an EMBL/GenBank/DDBJ whole genome shotgun (WGS) entry which is preliminary data.</text>
</comment>
<feature type="compositionally biased region" description="Polar residues" evidence="1">
    <location>
        <begin position="447"/>
        <end position="458"/>
    </location>
</feature>
<feature type="region of interest" description="Disordered" evidence="1">
    <location>
        <begin position="79"/>
        <end position="109"/>
    </location>
</feature>
<feature type="compositionally biased region" description="Polar residues" evidence="1">
    <location>
        <begin position="317"/>
        <end position="334"/>
    </location>
</feature>
<feature type="compositionally biased region" description="Basic and acidic residues" evidence="1">
    <location>
        <begin position="406"/>
        <end position="415"/>
    </location>
</feature>
<dbReference type="AlphaFoldDB" id="A0A8E0VIY6"/>
<protein>
    <submittedName>
        <fullName evidence="2">Ran binding protein 9</fullName>
    </submittedName>
</protein>
<accession>A0A8E0VIY6</accession>
<feature type="region of interest" description="Disordered" evidence="1">
    <location>
        <begin position="616"/>
        <end position="651"/>
    </location>
</feature>
<feature type="compositionally biased region" description="Low complexity" evidence="1">
    <location>
        <begin position="436"/>
        <end position="446"/>
    </location>
</feature>
<feature type="compositionally biased region" description="Polar residues" evidence="1">
    <location>
        <begin position="282"/>
        <end position="293"/>
    </location>
</feature>
<feature type="compositionally biased region" description="Gly residues" evidence="1">
    <location>
        <begin position="624"/>
        <end position="635"/>
    </location>
</feature>
<dbReference type="OrthoDB" id="25503at2759"/>
<feature type="compositionally biased region" description="Low complexity" evidence="1">
    <location>
        <begin position="15"/>
        <end position="25"/>
    </location>
</feature>
<feature type="compositionally biased region" description="Polar residues" evidence="1">
    <location>
        <begin position="85"/>
        <end position="97"/>
    </location>
</feature>
<feature type="region of interest" description="Disordered" evidence="1">
    <location>
        <begin position="1"/>
        <end position="65"/>
    </location>
</feature>
<dbReference type="EMBL" id="LUCM01005940">
    <property type="protein sequence ID" value="KAA0192046.1"/>
    <property type="molecule type" value="Genomic_DNA"/>
</dbReference>
<feature type="compositionally biased region" description="Low complexity" evidence="1">
    <location>
        <begin position="516"/>
        <end position="526"/>
    </location>
</feature>
<feature type="region of interest" description="Disordered" evidence="1">
    <location>
        <begin position="487"/>
        <end position="534"/>
    </location>
</feature>
<gene>
    <name evidence="2" type="ORF">FBUS_03095</name>
</gene>
<evidence type="ECO:0000313" key="2">
    <source>
        <dbReference type="EMBL" id="KAA0192046.1"/>
    </source>
</evidence>
<feature type="compositionally biased region" description="Low complexity" evidence="1">
    <location>
        <begin position="35"/>
        <end position="48"/>
    </location>
</feature>
<proteinExistence type="predicted"/>
<feature type="compositionally biased region" description="Basic and acidic residues" evidence="1">
    <location>
        <begin position="371"/>
        <end position="384"/>
    </location>
</feature>
<organism evidence="2 3">
    <name type="scientific">Fasciolopsis buskii</name>
    <dbReference type="NCBI Taxonomy" id="27845"/>
    <lineage>
        <taxon>Eukaryota</taxon>
        <taxon>Metazoa</taxon>
        <taxon>Spiralia</taxon>
        <taxon>Lophotrochozoa</taxon>
        <taxon>Platyhelminthes</taxon>
        <taxon>Trematoda</taxon>
        <taxon>Digenea</taxon>
        <taxon>Plagiorchiida</taxon>
        <taxon>Echinostomata</taxon>
        <taxon>Echinostomatoidea</taxon>
        <taxon>Fasciolidae</taxon>
        <taxon>Fasciolopsis</taxon>
    </lineage>
</organism>
<keyword evidence="3" id="KW-1185">Reference proteome</keyword>
<dbReference type="Proteomes" id="UP000728185">
    <property type="component" value="Unassembled WGS sequence"/>
</dbReference>
<feature type="region of interest" description="Disordered" evidence="1">
    <location>
        <begin position="252"/>
        <end position="462"/>
    </location>
</feature>
<sequence>MDDDTGVSLNTRLPSTASTSSAVTTHLNHSKLLQSASSPSSPHHTGSGELPKEKTSSAPATTPMLPVSGAYHMEVDEEAERAGSLLTSNTAASSPLTSAKRRSQTDLEGPMDVDEMRCLLRHVQFGRSLVNLVKQVRAKVGGLSLETERLLQQSVSLLAYPSPEATNCPLRGLLDPVWRDTIASVINSAVLKAHDLPVQPALEQGLRALQRCFQDQYFVEAQTLGHFLLYHLTPNQLDAAERAAACSDLNSIEGARNSGNTDRGKIDPSSSPASSSLANERFCTNKSRATVTTARRAGILNGHGSEQRRRSTRRGLSISSTAVNPSSTEESQSHCAYDIEDCSSSSSMEESTRKDDDEEDDDEDEDDAEEDGGHSCVDDVGEHDGGEDDDEDEPDGGQSAGGSRSRNRDARHHDGSSGGNSGGSHGNSNPFRGEQSSNGANSGGASRIQSSSLTQRSAPSPVLRTRRALVARFCQSIVLDDSHTRVFNSTSSPISPLPPQAPQHSGLGSLRNQNPATTTAGTTVTTNPIPGFRSQSATAPVAMSRTGSGNSSNNICLSDPDGTSNNPHNMDPAFHGLVSLSYPHHTEFLAAMNDALKAYAGTLLLSDDEQLASCSLSSPIGRTNHGGRGEGGSGAAGPSLPPSPGSGTCAP</sequence>
<feature type="compositionally biased region" description="Gly residues" evidence="1">
    <location>
        <begin position="416"/>
        <end position="425"/>
    </location>
</feature>
<name>A0A8E0VIY6_9TREM</name>
<feature type="compositionally biased region" description="Acidic residues" evidence="1">
    <location>
        <begin position="356"/>
        <end position="370"/>
    </location>
</feature>
<reference evidence="2" key="1">
    <citation type="submission" date="2019-05" db="EMBL/GenBank/DDBJ databases">
        <title>Annotation for the trematode Fasciolopsis buski.</title>
        <authorList>
            <person name="Choi Y.-J."/>
        </authorList>
    </citation>
    <scope>NUCLEOTIDE SEQUENCE</scope>
    <source>
        <strain evidence="2">HT</strain>
        <tissue evidence="2">Whole worm</tissue>
    </source>
</reference>